<dbReference type="InterPro" id="IPR050601">
    <property type="entry name" value="CPA3_antiporter_subunitC"/>
</dbReference>
<dbReference type="EMBL" id="AP012057">
    <property type="protein sequence ID" value="BAN04114.1"/>
    <property type="molecule type" value="Genomic_DNA"/>
</dbReference>
<dbReference type="Proteomes" id="UP000011863">
    <property type="component" value="Chromosome"/>
</dbReference>
<sequence length="119" mass="12544">MSLTMVLVVGVLTGVGTYLVTSRVLSRIVLGFALLGHAAVLALTTAAGPAGDPPLADRSSPSDTSNPLPQALSLTAIVISFGLTLFLLALARRQHQLSGDDLVEDDLEDRRIAQDEHDR</sequence>
<evidence type="ECO:0000313" key="9">
    <source>
        <dbReference type="Proteomes" id="UP000011863"/>
    </source>
</evidence>
<name>A0A6C7E8Y1_ILUCY</name>
<protein>
    <submittedName>
        <fullName evidence="8">Na(+)/H(+) antiporter subunit C</fullName>
    </submittedName>
</protein>
<comment type="similarity">
    <text evidence="2">Belongs to the CPA3 antiporters (TC 2.A.63) subunit C family.</text>
</comment>
<evidence type="ECO:0000313" key="8">
    <source>
        <dbReference type="EMBL" id="BAN04114.1"/>
    </source>
</evidence>
<dbReference type="OrthoDB" id="9799219at2"/>
<proteinExistence type="inferred from homology"/>
<dbReference type="RefSeq" id="WP_015443361.1">
    <property type="nucleotide sequence ID" value="NC_020520.1"/>
</dbReference>
<keyword evidence="6 7" id="KW-0472">Membrane</keyword>
<evidence type="ECO:0000256" key="1">
    <source>
        <dbReference type="ARBA" id="ARBA00004651"/>
    </source>
</evidence>
<keyword evidence="9" id="KW-1185">Reference proteome</keyword>
<dbReference type="Gene3D" id="1.10.287.3510">
    <property type="match status" value="1"/>
</dbReference>
<evidence type="ECO:0000256" key="7">
    <source>
        <dbReference type="SAM" id="Phobius"/>
    </source>
</evidence>
<reference evidence="8 9" key="1">
    <citation type="journal article" date="2013" name="Int. J. Syst. Evol. Microbiol.">
        <title>Ilumatobacter nonamiense sp. nov. and Ilumatobacter coccineum sp. nov., isolated from seashore sand.</title>
        <authorList>
            <person name="Matsumoto A."/>
            <person name="Kasai H."/>
            <person name="Matsuo Y."/>
            <person name="Shizuri Y."/>
            <person name="Ichikawa N."/>
            <person name="Fujita N."/>
            <person name="Omura S."/>
            <person name="Takahashi Y."/>
        </authorList>
    </citation>
    <scope>NUCLEOTIDE SEQUENCE [LARGE SCALE GENOMIC DNA]</scope>
    <source>
        <strain evidence="9">NBRC 103263 / KCTC 29153 / YM16-304</strain>
    </source>
</reference>
<accession>A0A6C7E8Y1</accession>
<dbReference type="KEGG" id="aym:YM304_38000"/>
<keyword evidence="5 7" id="KW-1133">Transmembrane helix</keyword>
<dbReference type="PANTHER" id="PTHR34583:SF2">
    <property type="entry name" value="ANTIPORTER SUBUNIT MNHC2-RELATED"/>
    <property type="match status" value="1"/>
</dbReference>
<dbReference type="Pfam" id="PF00420">
    <property type="entry name" value="Oxidored_q2"/>
    <property type="match status" value="1"/>
</dbReference>
<keyword evidence="4 7" id="KW-0812">Transmembrane</keyword>
<evidence type="ECO:0000256" key="6">
    <source>
        <dbReference type="ARBA" id="ARBA00023136"/>
    </source>
</evidence>
<evidence type="ECO:0000256" key="3">
    <source>
        <dbReference type="ARBA" id="ARBA00022475"/>
    </source>
</evidence>
<comment type="subcellular location">
    <subcellularLocation>
        <location evidence="1">Cell membrane</location>
        <topology evidence="1">Multi-pass membrane protein</topology>
    </subcellularLocation>
</comment>
<feature type="transmembrane region" description="Helical" evidence="7">
    <location>
        <begin position="6"/>
        <end position="25"/>
    </location>
</feature>
<dbReference type="InterPro" id="IPR039428">
    <property type="entry name" value="NUOK/Mnh_C1-like"/>
</dbReference>
<evidence type="ECO:0000256" key="2">
    <source>
        <dbReference type="ARBA" id="ARBA00010388"/>
    </source>
</evidence>
<evidence type="ECO:0000256" key="4">
    <source>
        <dbReference type="ARBA" id="ARBA00022692"/>
    </source>
</evidence>
<evidence type="ECO:0000256" key="5">
    <source>
        <dbReference type="ARBA" id="ARBA00022989"/>
    </source>
</evidence>
<feature type="transmembrane region" description="Helical" evidence="7">
    <location>
        <begin position="71"/>
        <end position="91"/>
    </location>
</feature>
<dbReference type="GO" id="GO:0005886">
    <property type="term" value="C:plasma membrane"/>
    <property type="evidence" value="ECO:0007669"/>
    <property type="project" value="UniProtKB-SubCell"/>
</dbReference>
<dbReference type="PANTHER" id="PTHR34583">
    <property type="entry name" value="ANTIPORTER SUBUNIT MNHC2-RELATED"/>
    <property type="match status" value="1"/>
</dbReference>
<organism evidence="8 9">
    <name type="scientific">Ilumatobacter coccineus (strain NBRC 103263 / KCTC 29153 / YM16-304)</name>
    <dbReference type="NCBI Taxonomy" id="1313172"/>
    <lineage>
        <taxon>Bacteria</taxon>
        <taxon>Bacillati</taxon>
        <taxon>Actinomycetota</taxon>
        <taxon>Acidimicrobiia</taxon>
        <taxon>Acidimicrobiales</taxon>
        <taxon>Ilumatobacteraceae</taxon>
        <taxon>Ilumatobacter</taxon>
    </lineage>
</organism>
<gene>
    <name evidence="8" type="primary">mrpC</name>
    <name evidence="8" type="synonym">mnhC</name>
    <name evidence="8" type="ORF">YM304_38000</name>
</gene>
<dbReference type="AlphaFoldDB" id="A0A6C7E8Y1"/>
<feature type="transmembrane region" description="Helical" evidence="7">
    <location>
        <begin position="32"/>
        <end position="51"/>
    </location>
</feature>
<keyword evidence="3" id="KW-1003">Cell membrane</keyword>